<feature type="region of interest" description="Disordered" evidence="4">
    <location>
        <begin position="30"/>
        <end position="65"/>
    </location>
</feature>
<evidence type="ECO:0000256" key="1">
    <source>
        <dbReference type="ARBA" id="ARBA00009477"/>
    </source>
</evidence>
<evidence type="ECO:0000256" key="4">
    <source>
        <dbReference type="SAM" id="MobiDB-lite"/>
    </source>
</evidence>
<evidence type="ECO:0000256" key="3">
    <source>
        <dbReference type="SAM" id="Coils"/>
    </source>
</evidence>
<dbReference type="RefSeq" id="WP_130543095.1">
    <property type="nucleotide sequence ID" value="NZ_CP042431.1"/>
</dbReference>
<dbReference type="Gene3D" id="2.40.30.170">
    <property type="match status" value="1"/>
</dbReference>
<dbReference type="Gene3D" id="2.40.50.100">
    <property type="match status" value="1"/>
</dbReference>
<dbReference type="PANTHER" id="PTHR30097:SF4">
    <property type="entry name" value="SLR6042 PROTEIN"/>
    <property type="match status" value="1"/>
</dbReference>
<dbReference type="GO" id="GO:0022857">
    <property type="term" value="F:transmembrane transporter activity"/>
    <property type="evidence" value="ECO:0007669"/>
    <property type="project" value="InterPro"/>
</dbReference>
<evidence type="ECO:0000313" key="7">
    <source>
        <dbReference type="Proteomes" id="UP000293874"/>
    </source>
</evidence>
<comment type="caution">
    <text evidence="6">The sequence shown here is derived from an EMBL/GenBank/DDBJ whole genome shotgun (WGS) entry which is preliminary data.</text>
</comment>
<evidence type="ECO:0000313" key="6">
    <source>
        <dbReference type="EMBL" id="RZS72704.1"/>
    </source>
</evidence>
<dbReference type="Gene3D" id="1.10.287.470">
    <property type="entry name" value="Helix hairpin bin"/>
    <property type="match status" value="1"/>
</dbReference>
<dbReference type="GO" id="GO:0015679">
    <property type="term" value="P:plasma membrane copper ion transport"/>
    <property type="evidence" value="ECO:0007669"/>
    <property type="project" value="TreeGrafter"/>
</dbReference>
<dbReference type="SUPFAM" id="SSF111369">
    <property type="entry name" value="HlyD-like secretion proteins"/>
    <property type="match status" value="1"/>
</dbReference>
<comment type="similarity">
    <text evidence="1">Belongs to the membrane fusion protein (MFP) (TC 8.A.1) family.</text>
</comment>
<dbReference type="NCBIfam" id="TIGR01730">
    <property type="entry name" value="RND_mfp"/>
    <property type="match status" value="1"/>
</dbReference>
<reference evidence="6 7" key="1">
    <citation type="submission" date="2019-02" db="EMBL/GenBank/DDBJ databases">
        <title>Genomic Encyclopedia of Type Strains, Phase IV (KMG-IV): sequencing the most valuable type-strain genomes for metagenomic binning, comparative biology and taxonomic classification.</title>
        <authorList>
            <person name="Goeker M."/>
        </authorList>
    </citation>
    <scope>NUCLEOTIDE SEQUENCE [LARGE SCALE GENOMIC DNA]</scope>
    <source>
        <strain evidence="6 7">DSM 18116</strain>
    </source>
</reference>
<feature type="coiled-coil region" evidence="3">
    <location>
        <begin position="148"/>
        <end position="206"/>
    </location>
</feature>
<dbReference type="InterPro" id="IPR006143">
    <property type="entry name" value="RND_pump_MFP"/>
</dbReference>
<evidence type="ECO:0000259" key="5">
    <source>
        <dbReference type="Pfam" id="PF25917"/>
    </source>
</evidence>
<gene>
    <name evidence="6" type="ORF">EV199_4627</name>
</gene>
<dbReference type="InterPro" id="IPR058625">
    <property type="entry name" value="MdtA-like_BSH"/>
</dbReference>
<dbReference type="Proteomes" id="UP000293874">
    <property type="component" value="Unassembled WGS sequence"/>
</dbReference>
<dbReference type="GO" id="GO:0060003">
    <property type="term" value="P:copper ion export"/>
    <property type="evidence" value="ECO:0007669"/>
    <property type="project" value="TreeGrafter"/>
</dbReference>
<dbReference type="InterPro" id="IPR051909">
    <property type="entry name" value="MFP_Cation_Efflux"/>
</dbReference>
<dbReference type="GO" id="GO:0016020">
    <property type="term" value="C:membrane"/>
    <property type="evidence" value="ECO:0007669"/>
    <property type="project" value="InterPro"/>
</dbReference>
<keyword evidence="3" id="KW-0175">Coiled coil</keyword>
<accession>A0A4Q7MXA7</accession>
<keyword evidence="7" id="KW-1185">Reference proteome</keyword>
<evidence type="ECO:0000256" key="2">
    <source>
        <dbReference type="ARBA" id="ARBA00022448"/>
    </source>
</evidence>
<dbReference type="Pfam" id="PF25917">
    <property type="entry name" value="BSH_RND"/>
    <property type="match status" value="1"/>
</dbReference>
<name>A0A4Q7MXA7_9BACT</name>
<feature type="domain" description="Multidrug resistance protein MdtA-like barrel-sandwich hybrid" evidence="5">
    <location>
        <begin position="100"/>
        <end position="244"/>
    </location>
</feature>
<proteinExistence type="inferred from homology"/>
<keyword evidence="2" id="KW-0813">Transport</keyword>
<dbReference type="AlphaFoldDB" id="A0A4Q7MXA7"/>
<dbReference type="OrthoDB" id="9814657at2"/>
<dbReference type="GO" id="GO:0030313">
    <property type="term" value="C:cell envelope"/>
    <property type="evidence" value="ECO:0007669"/>
    <property type="project" value="TreeGrafter"/>
</dbReference>
<feature type="compositionally biased region" description="Basic and acidic residues" evidence="4">
    <location>
        <begin position="30"/>
        <end position="56"/>
    </location>
</feature>
<dbReference type="EMBL" id="SGXA01000002">
    <property type="protein sequence ID" value="RZS72704.1"/>
    <property type="molecule type" value="Genomic_DNA"/>
</dbReference>
<sequence length="415" mass="46223">MTFNKNIINLFKAASFVTLLLAMEACGDSKGKTAGKEAAEKSDSTKEEHEHGHEEGGEIELTPDQARGIGIETGTVSVRTLSGTIKVNGTLDVPPQQMLSVSAPMGGFLRSSDMLQGKHVTKGQLIATLEDPAYLQLQQDYLETVSQLDFLKVEYERQEELMKENINARKTFEQAKANYRSTEARLAGLKAKLQLVKLDIAKLEKGQIQPTINVYAPISGYVTEVNVNLGKYVNPTDVMFEIVDTEHLHAELTVFERDVPKLKIGQKVRFILANELKERMATVYLIGREISSDRTVRIHCHLDKEDRELLPGMYLTAFVETKNELQPSLPENAIVNYEGKNYIFIKEEDEHVDKEGGAPHQHFKAVEIQTGVAELGYVAVMLPQGIDIKTTPIVFKGAYDLLSKWKNSGEGGHAH</sequence>
<organism evidence="6 7">
    <name type="scientific">Pseudobacter ginsenosidimutans</name>
    <dbReference type="NCBI Taxonomy" id="661488"/>
    <lineage>
        <taxon>Bacteria</taxon>
        <taxon>Pseudomonadati</taxon>
        <taxon>Bacteroidota</taxon>
        <taxon>Chitinophagia</taxon>
        <taxon>Chitinophagales</taxon>
        <taxon>Chitinophagaceae</taxon>
        <taxon>Pseudobacter</taxon>
    </lineage>
</organism>
<dbReference type="PANTHER" id="PTHR30097">
    <property type="entry name" value="CATION EFFLUX SYSTEM PROTEIN CUSB"/>
    <property type="match status" value="1"/>
</dbReference>
<protein>
    <submittedName>
        <fullName evidence="6">Cobalt-zinc-cadmium efflux system membrane fusion protein</fullName>
    </submittedName>
</protein>